<proteinExistence type="predicted"/>
<comment type="caution">
    <text evidence="3">The sequence shown here is derived from an EMBL/GenBank/DDBJ whole genome shotgun (WGS) entry which is preliminary data.</text>
</comment>
<dbReference type="GO" id="GO:0016301">
    <property type="term" value="F:kinase activity"/>
    <property type="evidence" value="ECO:0007669"/>
    <property type="project" value="UniProtKB-KW"/>
</dbReference>
<gene>
    <name evidence="3" type="ORF">D1970_17990</name>
</gene>
<dbReference type="SMART" id="SM00954">
    <property type="entry name" value="RelA_SpoT"/>
    <property type="match status" value="1"/>
</dbReference>
<evidence type="ECO:0000256" key="1">
    <source>
        <dbReference type="ARBA" id="ARBA00004976"/>
    </source>
</evidence>
<dbReference type="PANTHER" id="PTHR47837">
    <property type="entry name" value="GTP PYROPHOSPHOKINASE YJBM"/>
    <property type="match status" value="1"/>
</dbReference>
<evidence type="ECO:0000313" key="4">
    <source>
        <dbReference type="Proteomes" id="UP000265816"/>
    </source>
</evidence>
<dbReference type="AlphaFoldDB" id="A0A398AYP6"/>
<dbReference type="Gene3D" id="3.30.460.10">
    <property type="entry name" value="Beta Polymerase, domain 2"/>
    <property type="match status" value="1"/>
</dbReference>
<dbReference type="PANTHER" id="PTHR47837:SF2">
    <property type="entry name" value="GTP PYROPHOSPHOKINASE YWAC"/>
    <property type="match status" value="1"/>
</dbReference>
<evidence type="ECO:0000259" key="2">
    <source>
        <dbReference type="SMART" id="SM00954"/>
    </source>
</evidence>
<dbReference type="EMBL" id="QWVT01000032">
    <property type="protein sequence ID" value="RID82799.1"/>
    <property type="molecule type" value="Genomic_DNA"/>
</dbReference>
<dbReference type="InterPro" id="IPR007685">
    <property type="entry name" value="RelA_SpoT"/>
</dbReference>
<organism evidence="3 4">
    <name type="scientific">Mesobacillus zeae</name>
    <dbReference type="NCBI Taxonomy" id="1917180"/>
    <lineage>
        <taxon>Bacteria</taxon>
        <taxon>Bacillati</taxon>
        <taxon>Bacillota</taxon>
        <taxon>Bacilli</taxon>
        <taxon>Bacillales</taxon>
        <taxon>Bacillaceae</taxon>
        <taxon>Mesobacillus</taxon>
    </lineage>
</organism>
<comment type="pathway">
    <text evidence="1">Purine metabolism; ppGpp biosynthesis; ppGpp from GTP: step 1/2.</text>
</comment>
<dbReference type="OrthoDB" id="9789634at2"/>
<dbReference type="UniPathway" id="UPA00908">
    <property type="reaction ID" value="UER00884"/>
</dbReference>
<feature type="domain" description="RelA/SpoT" evidence="2">
    <location>
        <begin position="47"/>
        <end position="170"/>
    </location>
</feature>
<dbReference type="SUPFAM" id="SSF81301">
    <property type="entry name" value="Nucleotidyltransferase"/>
    <property type="match status" value="1"/>
</dbReference>
<keyword evidence="4" id="KW-1185">Reference proteome</keyword>
<name>A0A398AYP6_9BACI</name>
<dbReference type="InterPro" id="IPR052366">
    <property type="entry name" value="GTP_Pyrophosphokinase"/>
</dbReference>
<reference evidence="3 4" key="1">
    <citation type="submission" date="2018-08" db="EMBL/GenBank/DDBJ databases">
        <title>Bacillus jemisoniae sp. nov., Bacillus chryseoplanitiae sp. nov., Bacillus resnikiae sp. nov., and Bacillus frankliniae sp. nov., isolated from Viking spacecraft and associated surfaces.</title>
        <authorList>
            <person name="Seuylemezian A."/>
            <person name="Vaishampayan P."/>
        </authorList>
    </citation>
    <scope>NUCLEOTIDE SEQUENCE [LARGE SCALE GENOMIC DNA]</scope>
    <source>
        <strain evidence="3 4">JJ-247</strain>
    </source>
</reference>
<dbReference type="Proteomes" id="UP000265816">
    <property type="component" value="Unassembled WGS sequence"/>
</dbReference>
<protein>
    <submittedName>
        <fullName evidence="3">GTP pyrophosphokinase family protein</fullName>
    </submittedName>
</protein>
<evidence type="ECO:0000313" key="3">
    <source>
        <dbReference type="EMBL" id="RID82799.1"/>
    </source>
</evidence>
<dbReference type="Gene3D" id="1.10.287.860">
    <property type="entry name" value="Nucleotidyltransferase"/>
    <property type="match status" value="1"/>
</dbReference>
<keyword evidence="3" id="KW-0808">Transferase</keyword>
<dbReference type="Pfam" id="PF04607">
    <property type="entry name" value="RelA_SpoT"/>
    <property type="match status" value="1"/>
</dbReference>
<sequence>MLKRIKNWRSFFIQYEMALNELESDFRIIDLEWKTNHGYSPIEHLKTRLKTLPSLVQKIESKNIPLTYESIQQHIKDIAGVRIVASFLDDIYMLKKHLEEREDLRILEVKDYIANQKKSGYKSLHLIVETQIILCSEVLWVPAEIQIRTSAMDFWASTEHKLNYKYHGQEVPQEAKDQLVELSEAAYMLDTKMSTLRNQLLKESLK</sequence>
<dbReference type="GO" id="GO:0015970">
    <property type="term" value="P:guanosine tetraphosphate biosynthetic process"/>
    <property type="evidence" value="ECO:0007669"/>
    <property type="project" value="UniProtKB-UniPathway"/>
</dbReference>
<accession>A0A398AYP6</accession>
<keyword evidence="3" id="KW-0418">Kinase</keyword>
<dbReference type="CDD" id="cd05399">
    <property type="entry name" value="NT_Rel-Spo_like"/>
    <property type="match status" value="1"/>
</dbReference>
<dbReference type="InterPro" id="IPR043519">
    <property type="entry name" value="NT_sf"/>
</dbReference>